<dbReference type="PANTHER" id="PTHR46890:SF50">
    <property type="entry name" value="RNA-DIRECTED DNA POLYMERASE, EUKARYOTA, REVERSE TRANSCRIPTASE ZINC-BINDING DOMAIN PROTEIN-RELATED"/>
    <property type="match status" value="1"/>
</dbReference>
<feature type="domain" description="Reverse transcriptase" evidence="2">
    <location>
        <begin position="869"/>
        <end position="1065"/>
    </location>
</feature>
<organism evidence="3">
    <name type="scientific">Fagus sylvatica</name>
    <name type="common">Beechnut</name>
    <dbReference type="NCBI Taxonomy" id="28930"/>
    <lineage>
        <taxon>Eukaryota</taxon>
        <taxon>Viridiplantae</taxon>
        <taxon>Streptophyta</taxon>
        <taxon>Embryophyta</taxon>
        <taxon>Tracheophyta</taxon>
        <taxon>Spermatophyta</taxon>
        <taxon>Magnoliopsida</taxon>
        <taxon>eudicotyledons</taxon>
        <taxon>Gunneridae</taxon>
        <taxon>Pentapetalae</taxon>
        <taxon>rosids</taxon>
        <taxon>fabids</taxon>
        <taxon>Fagales</taxon>
        <taxon>Fagaceae</taxon>
        <taxon>Fagus</taxon>
    </lineage>
</organism>
<dbReference type="InterPro" id="IPR043502">
    <property type="entry name" value="DNA/RNA_pol_sf"/>
</dbReference>
<protein>
    <recommendedName>
        <fullName evidence="2">Reverse transcriptase domain-containing protein</fullName>
    </recommendedName>
</protein>
<dbReference type="InterPro" id="IPR052343">
    <property type="entry name" value="Retrotransposon-Effector_Assoc"/>
</dbReference>
<dbReference type="SUPFAM" id="SSF56672">
    <property type="entry name" value="DNA/RNA polymerases"/>
    <property type="match status" value="1"/>
</dbReference>
<dbReference type="InterPro" id="IPR000477">
    <property type="entry name" value="RT_dom"/>
</dbReference>
<name>A0A2N9FBR9_FAGSY</name>
<gene>
    <name evidence="3" type="ORF">FSB_LOCUS12535</name>
</gene>
<dbReference type="AlphaFoldDB" id="A0A2N9FBR9"/>
<dbReference type="SUPFAM" id="SSF56219">
    <property type="entry name" value="DNase I-like"/>
    <property type="match status" value="1"/>
</dbReference>
<evidence type="ECO:0000313" key="3">
    <source>
        <dbReference type="EMBL" id="SPC84653.1"/>
    </source>
</evidence>
<sequence length="1072" mass="122140">MGGIRSFRIEYKRFDLSKEGDGIDSVSLFESGRYMRHSVSMGKKGARWLGKCIEENIARETEQAFIRTFRESDKGYVIQRFNNKHGRYLEITEYGQGGCKGRLAIPEGQSQSGWRGFNKELTLLMHPILIEERSSHPRQGYMKPTDDKTQTRIPAKERLGPAASYADALRVPATQHEVAKGKALTSHNQISKDLKTSEVTQVEEGKANLPEKFLGAHPYCRLGTVTAIPKLRITLNADGKRTVTWDRQKNEVELAGEGLHKNLLGQAAKKPTTLTRVEPEDIFSGPSSFEWGESSTNGNRPKQIWVPKIKGSSGGPIKKTCDVVEDVVDTSGATNDAVEDSVSSRDPALDLAHSAPGFSQDFTCLMLRTAREGEFRRIRVGYYVGISISISRNITEYWGEWRREAFSTLLLGNSNMEWADDVEEAESEPSFESLSLAVVACDNFREEDLNCKIKRSQIKNALKLWKGEVICLQETKLENISRSVVRSLWSNRFADWKFLESEGASGGVLIMWDKRVAEVQDCVKAGWSSKLVGYSMVYRWEILTLSCFPSEKLREGRLTGAMTNFSDFIAELGLIDLPLLEGQFTWSNNQDPPSKSRLDRFLLSSDWEDQFSHLVQKALPRFVSDHCPISLDSGTYIRGKSYFKFENMWLRHEAFTGNVRQWWGSYDFQGSPSFVLASKLKVLKEDIKKWNKEVFGDVHFKKLELMKELQLLESKENQGLFTGEDRVHRLNTQSELERTLLLDEVSWRQKSRVQWLKEGDKNTKFFHRTANANRRNNCIEVMTHGELKWETQDEIRDGIVKFYQDLYSERENWRPCISGEKAPGPDGFTLAFFHHCWDVVKKEVLESLQEFYVHEDFERSLNSTFVVLIPKKVGASDVKDFRPISLTGSIYRIISKVLANRLRGVLGSLLSPSQNAFIQGRQIQDSILIANESLDSRLKSGIPGLICKLDLAELAYDHVNWNFLMYLLERCGFGVKWRNWVRFCISSVRFSVLINGTPCGFFPSSRGLRQGDSLSPLLFVLVMEALSRLMDKAVDRGYLEGFHVDNSNVWLVSHMLFADELWFFVVSGSIVS</sequence>
<dbReference type="Pfam" id="PF00078">
    <property type="entry name" value="RVT_1"/>
    <property type="match status" value="1"/>
</dbReference>
<dbReference type="InterPro" id="IPR036691">
    <property type="entry name" value="Endo/exonu/phosph_ase_sf"/>
</dbReference>
<dbReference type="CDD" id="cd01650">
    <property type="entry name" value="RT_nLTR_like"/>
    <property type="match status" value="1"/>
</dbReference>
<evidence type="ECO:0000256" key="1">
    <source>
        <dbReference type="SAM" id="MobiDB-lite"/>
    </source>
</evidence>
<reference evidence="3" key="1">
    <citation type="submission" date="2018-02" db="EMBL/GenBank/DDBJ databases">
        <authorList>
            <person name="Cohen D.B."/>
            <person name="Kent A.D."/>
        </authorList>
    </citation>
    <scope>NUCLEOTIDE SEQUENCE</scope>
</reference>
<proteinExistence type="predicted"/>
<accession>A0A2N9FBR9</accession>
<evidence type="ECO:0000259" key="2">
    <source>
        <dbReference type="Pfam" id="PF00078"/>
    </source>
</evidence>
<feature type="region of interest" description="Disordered" evidence="1">
    <location>
        <begin position="285"/>
        <end position="311"/>
    </location>
</feature>
<dbReference type="Gene3D" id="3.60.10.10">
    <property type="entry name" value="Endonuclease/exonuclease/phosphatase"/>
    <property type="match status" value="1"/>
</dbReference>
<dbReference type="PANTHER" id="PTHR46890">
    <property type="entry name" value="NON-LTR RETROLELEMENT REVERSE TRANSCRIPTASE-LIKE PROTEIN-RELATED"/>
    <property type="match status" value="1"/>
</dbReference>
<dbReference type="EMBL" id="OIVN01000724">
    <property type="protein sequence ID" value="SPC84653.1"/>
    <property type="molecule type" value="Genomic_DNA"/>
</dbReference>